<evidence type="ECO:0000313" key="3">
    <source>
        <dbReference type="Proteomes" id="UP000693970"/>
    </source>
</evidence>
<comment type="caution">
    <text evidence="2">The sequence shown here is derived from an EMBL/GenBank/DDBJ whole genome shotgun (WGS) entry which is preliminary data.</text>
</comment>
<gene>
    <name evidence="2" type="ORF">IV203_001423</name>
</gene>
<dbReference type="EMBL" id="JAGRRH010000015">
    <property type="protein sequence ID" value="KAG7356737.1"/>
    <property type="molecule type" value="Genomic_DNA"/>
</dbReference>
<protein>
    <submittedName>
        <fullName evidence="2">Transposase IS4</fullName>
    </submittedName>
</protein>
<reference evidence="2" key="1">
    <citation type="journal article" date="2021" name="Sci. Rep.">
        <title>Diploid genomic architecture of Nitzschia inconspicua, an elite biomass production diatom.</title>
        <authorList>
            <person name="Oliver A."/>
            <person name="Podell S."/>
            <person name="Pinowska A."/>
            <person name="Traller J.C."/>
            <person name="Smith S.R."/>
            <person name="McClure R."/>
            <person name="Beliaev A."/>
            <person name="Bohutskyi P."/>
            <person name="Hill E.A."/>
            <person name="Rabines A."/>
            <person name="Zheng H."/>
            <person name="Allen L.Z."/>
            <person name="Kuo A."/>
            <person name="Grigoriev I.V."/>
            <person name="Allen A.E."/>
            <person name="Hazlebeck D."/>
            <person name="Allen E.E."/>
        </authorList>
    </citation>
    <scope>NUCLEOTIDE SEQUENCE</scope>
    <source>
        <strain evidence="2">Hildebrandi</strain>
    </source>
</reference>
<dbReference type="Pfam" id="PF13843">
    <property type="entry name" value="DDE_Tnp_1_7"/>
    <property type="match status" value="1"/>
</dbReference>
<proteinExistence type="predicted"/>
<sequence>MVAAATEFEVDLEKLWKRGPLEKSRRFPDYENYIPHDWFLAFRAAAGYMWSPKKYWYDEKHDTPWDIFVPALDSFNAKRKKLIRVVCLMMDETMIGCSPKTSERGRLPNITFQPRKPVPLGTKLRISFDCVTGILVHQDIVVDVDTKDDSLRRETTSLPDNSVMPTHTAEVLRQVEASGVVPGGWVGGDACFGSVASSVEVFKRFSVHSSFLVKNNQDFFPLKTLYAVLKARHGDRSAGHWVTMTTTISGVPLIALAYGYSQDGVSYFISTCGSTDVSPIKHESQFEDAMGHTCLKFINRPKLAHFLYDYLPLIDDHNKQRQDILALEKVWRTTDVWFRNITTLLGQSTVDMHRCFRNRMIEKGVKKARVDYIKLIKFADLMCGRLKQWPKPKQHILVFGNEGGTRDERLTRIYGKDGETNKPPTKQQEQQGRNIDNAFVRNCFVCRGYLSKKGKQINNQTSFWCSKCHVPLCRADRRKDDEFGPPGSRDLTCVDAHYYADNNSVICCGKIHGQKEQFPKEKQISFHPRRRNRT</sequence>
<organism evidence="2 3">
    <name type="scientific">Nitzschia inconspicua</name>
    <dbReference type="NCBI Taxonomy" id="303405"/>
    <lineage>
        <taxon>Eukaryota</taxon>
        <taxon>Sar</taxon>
        <taxon>Stramenopiles</taxon>
        <taxon>Ochrophyta</taxon>
        <taxon>Bacillariophyta</taxon>
        <taxon>Bacillariophyceae</taxon>
        <taxon>Bacillariophycidae</taxon>
        <taxon>Bacillariales</taxon>
        <taxon>Bacillariaceae</taxon>
        <taxon>Nitzschia</taxon>
    </lineage>
</organism>
<dbReference type="Proteomes" id="UP000693970">
    <property type="component" value="Unassembled WGS sequence"/>
</dbReference>
<feature type="domain" description="PiggyBac transposable element-derived protein" evidence="1">
    <location>
        <begin position="70"/>
        <end position="344"/>
    </location>
</feature>
<reference evidence="2" key="2">
    <citation type="submission" date="2021-04" db="EMBL/GenBank/DDBJ databases">
        <authorList>
            <person name="Podell S."/>
        </authorList>
    </citation>
    <scope>NUCLEOTIDE SEQUENCE</scope>
    <source>
        <strain evidence="2">Hildebrandi</strain>
    </source>
</reference>
<dbReference type="AlphaFoldDB" id="A0A9K3L712"/>
<dbReference type="InterPro" id="IPR029526">
    <property type="entry name" value="PGBD"/>
</dbReference>
<keyword evidence="3" id="KW-1185">Reference proteome</keyword>
<name>A0A9K3L712_9STRA</name>
<evidence type="ECO:0000313" key="2">
    <source>
        <dbReference type="EMBL" id="KAG7356737.1"/>
    </source>
</evidence>
<evidence type="ECO:0000259" key="1">
    <source>
        <dbReference type="Pfam" id="PF13843"/>
    </source>
</evidence>
<accession>A0A9K3L712</accession>